<evidence type="ECO:0000256" key="1">
    <source>
        <dbReference type="ARBA" id="ARBA00022741"/>
    </source>
</evidence>
<organism evidence="4 5">
    <name type="scientific">Mycobacterium kansasii 662</name>
    <dbReference type="NCBI Taxonomy" id="1299326"/>
    <lineage>
        <taxon>Bacteria</taxon>
        <taxon>Bacillati</taxon>
        <taxon>Actinomycetota</taxon>
        <taxon>Actinomycetes</taxon>
        <taxon>Mycobacteriales</taxon>
        <taxon>Mycobacteriaceae</taxon>
        <taxon>Mycobacterium</taxon>
    </lineage>
</organism>
<dbReference type="EMBL" id="JAOA01000004">
    <property type="protein sequence ID" value="EUA18082.1"/>
    <property type="molecule type" value="Genomic_DNA"/>
</dbReference>
<dbReference type="CDD" id="cd00754">
    <property type="entry name" value="Ubl_MoaD"/>
    <property type="match status" value="1"/>
</dbReference>
<keyword evidence="1" id="KW-0547">Nucleotide-binding</keyword>
<dbReference type="InterPro" id="IPR012675">
    <property type="entry name" value="Beta-grasp_dom_sf"/>
</dbReference>
<dbReference type="Proteomes" id="UP000020561">
    <property type="component" value="Unassembled WGS sequence"/>
</dbReference>
<dbReference type="SUPFAM" id="SSF54285">
    <property type="entry name" value="MoaD/ThiS"/>
    <property type="match status" value="1"/>
</dbReference>
<dbReference type="Gene3D" id="3.10.20.30">
    <property type="match status" value="1"/>
</dbReference>
<dbReference type="PANTHER" id="PTHR33359">
    <property type="entry name" value="MOLYBDOPTERIN SYNTHASE SULFUR CARRIER SUBUNIT"/>
    <property type="match status" value="1"/>
</dbReference>
<comment type="similarity">
    <text evidence="2">Belongs to the MoaD family.</text>
</comment>
<evidence type="ECO:0000256" key="2">
    <source>
        <dbReference type="ARBA" id="ARBA00024200"/>
    </source>
</evidence>
<dbReference type="PANTHER" id="PTHR33359:SF1">
    <property type="entry name" value="MOLYBDOPTERIN SYNTHASE SULFUR CARRIER SUBUNIT"/>
    <property type="match status" value="1"/>
</dbReference>
<accession>X7ZET9</accession>
<reference evidence="4 5" key="1">
    <citation type="submission" date="2013-12" db="EMBL/GenBank/DDBJ databases">
        <authorList>
            <person name="Brown-Elliot B."/>
            <person name="Wallace R."/>
            <person name="Lenaerts A."/>
            <person name="Ordway D."/>
            <person name="DeGroote M.A."/>
            <person name="Parker T."/>
            <person name="Sizemore C."/>
            <person name="Tallon L.J."/>
            <person name="Sadzewicz L.K."/>
            <person name="Sengamalay N."/>
            <person name="Fraser C.M."/>
            <person name="Hine E."/>
            <person name="Shefchek K.A."/>
            <person name="Das S.P."/>
            <person name="Tettelin H."/>
        </authorList>
    </citation>
    <scope>NUCLEOTIDE SEQUENCE [LARGE SCALE GENOMIC DNA]</scope>
    <source>
        <strain evidence="4 5">662</strain>
    </source>
</reference>
<gene>
    <name evidence="4" type="ORF">I545_3287</name>
</gene>
<comment type="caution">
    <text evidence="4">The sequence shown here is derived from an EMBL/GenBank/DDBJ whole genome shotgun (WGS) entry which is preliminary data.</text>
</comment>
<dbReference type="AlphaFoldDB" id="X7ZET9"/>
<dbReference type="Pfam" id="PF02597">
    <property type="entry name" value="ThiS"/>
    <property type="match status" value="1"/>
</dbReference>
<sequence length="100" mass="10048">MANSTANSMANSTADAIGIHVTVRYFAAARAAAGIESETITLRPGATVGELVDGLAARNTGLAAVLGRCSYLRDGIAVRDDTTPLSAGDTVDVLPPFAGG</sequence>
<dbReference type="InterPro" id="IPR003749">
    <property type="entry name" value="ThiS/MoaD-like"/>
</dbReference>
<dbReference type="UniPathway" id="UPA00344"/>
<dbReference type="GO" id="GO:0006777">
    <property type="term" value="P:Mo-molybdopterin cofactor biosynthetic process"/>
    <property type="evidence" value="ECO:0007669"/>
    <property type="project" value="InterPro"/>
</dbReference>
<dbReference type="InterPro" id="IPR044672">
    <property type="entry name" value="MOCS2A"/>
</dbReference>
<dbReference type="GO" id="GO:0000166">
    <property type="term" value="F:nucleotide binding"/>
    <property type="evidence" value="ECO:0007669"/>
    <property type="project" value="UniProtKB-KW"/>
</dbReference>
<evidence type="ECO:0000313" key="4">
    <source>
        <dbReference type="EMBL" id="EUA18082.1"/>
    </source>
</evidence>
<proteinExistence type="inferred from homology"/>
<evidence type="ECO:0000256" key="3">
    <source>
        <dbReference type="ARBA" id="ARBA00024247"/>
    </source>
</evidence>
<dbReference type="InterPro" id="IPR016155">
    <property type="entry name" value="Mopterin_synth/thiamin_S_b"/>
</dbReference>
<evidence type="ECO:0000313" key="5">
    <source>
        <dbReference type="Proteomes" id="UP000020561"/>
    </source>
</evidence>
<dbReference type="PATRIC" id="fig|1299326.3.peg.3154"/>
<dbReference type="GO" id="GO:1990133">
    <property type="term" value="C:molybdopterin adenylyltransferase complex"/>
    <property type="evidence" value="ECO:0007669"/>
    <property type="project" value="TreeGrafter"/>
</dbReference>
<name>X7ZET9_MYCKA</name>
<protein>
    <recommendedName>
        <fullName evidence="3">Molybdopterin synthase sulfur carrier subunit</fullName>
    </recommendedName>
</protein>